<keyword evidence="3" id="KW-1185">Reference proteome</keyword>
<name>A0ABR1SC31_9PEZI</name>
<evidence type="ECO:0000256" key="1">
    <source>
        <dbReference type="SAM" id="Coils"/>
    </source>
</evidence>
<evidence type="ECO:0000313" key="3">
    <source>
        <dbReference type="Proteomes" id="UP001444661"/>
    </source>
</evidence>
<dbReference type="SUPFAM" id="SSF57667">
    <property type="entry name" value="beta-beta-alpha zinc fingers"/>
    <property type="match status" value="1"/>
</dbReference>
<dbReference type="EMBL" id="JAQQWK010000010">
    <property type="protein sequence ID" value="KAK8029406.1"/>
    <property type="molecule type" value="Genomic_DNA"/>
</dbReference>
<protein>
    <submittedName>
        <fullName evidence="2">Krueppel-like factor 1/2/4</fullName>
    </submittedName>
</protein>
<dbReference type="InterPro" id="IPR036236">
    <property type="entry name" value="Znf_C2H2_sf"/>
</dbReference>
<comment type="caution">
    <text evidence="2">The sequence shown here is derived from an EMBL/GenBank/DDBJ whole genome shotgun (WGS) entry which is preliminary data.</text>
</comment>
<proteinExistence type="predicted"/>
<keyword evidence="1" id="KW-0175">Coiled coil</keyword>
<accession>A0ABR1SC31</accession>
<reference evidence="2 3" key="1">
    <citation type="submission" date="2023-01" db="EMBL/GenBank/DDBJ databases">
        <title>Analysis of 21 Apiospora genomes using comparative genomics revels a genus with tremendous synthesis potential of carbohydrate active enzymes and secondary metabolites.</title>
        <authorList>
            <person name="Sorensen T."/>
        </authorList>
    </citation>
    <scope>NUCLEOTIDE SEQUENCE [LARGE SCALE GENOMIC DNA]</scope>
    <source>
        <strain evidence="2 3">CBS 33761</strain>
    </source>
</reference>
<dbReference type="Gene3D" id="3.30.160.60">
    <property type="entry name" value="Classic Zinc Finger"/>
    <property type="match status" value="1"/>
</dbReference>
<gene>
    <name evidence="2" type="ORF">PG993_010697</name>
</gene>
<dbReference type="Proteomes" id="UP001444661">
    <property type="component" value="Unassembled WGS sequence"/>
</dbReference>
<evidence type="ECO:0000313" key="2">
    <source>
        <dbReference type="EMBL" id="KAK8029406.1"/>
    </source>
</evidence>
<sequence length="338" mass="36372">MRTHGRQHTGEKPHICMICGKRFARGGGSPNNFHAQYIKELTEKLANDINALADGEGKLFTEFADVYKHLNKGSKGRGSGHRAVAAIHDHSAPQLALPQLIGGHTGLHHGLSGDMFLGDFSLPMSGDNLIPGSDDWQQHAHDELFGPHSILPYYNCEPGLGGSGIPTPDQFTNANQLVLAQESAGGYGYLGNQSFVWDYAAHSSQHGELVPPAAQTQAEVYPGSMAITHDGLWPETPPGSEASPGHVTVSVETIRKEKARLSTAKCRQRAKGKIEALLAREAELRSENEKLEAIKIDLEGKKLSLTQEVFSHSQCGDDNIQRFIQSRACKVAGGGGGC</sequence>
<organism evidence="2 3">
    <name type="scientific">Apiospora rasikravindrae</name>
    <dbReference type="NCBI Taxonomy" id="990691"/>
    <lineage>
        <taxon>Eukaryota</taxon>
        <taxon>Fungi</taxon>
        <taxon>Dikarya</taxon>
        <taxon>Ascomycota</taxon>
        <taxon>Pezizomycotina</taxon>
        <taxon>Sordariomycetes</taxon>
        <taxon>Xylariomycetidae</taxon>
        <taxon>Amphisphaeriales</taxon>
        <taxon>Apiosporaceae</taxon>
        <taxon>Apiospora</taxon>
    </lineage>
</organism>
<dbReference type="Gene3D" id="1.20.5.170">
    <property type="match status" value="1"/>
</dbReference>
<feature type="coiled-coil region" evidence="1">
    <location>
        <begin position="267"/>
        <end position="308"/>
    </location>
</feature>